<proteinExistence type="predicted"/>
<evidence type="ECO:0000313" key="1">
    <source>
        <dbReference type="Proteomes" id="UP000887581"/>
    </source>
</evidence>
<accession>A0A915PS10</accession>
<name>A0A915PS10_9BILA</name>
<dbReference type="AlphaFoldDB" id="A0A915PS10"/>
<protein>
    <submittedName>
        <fullName evidence="2">Uncharacterized protein</fullName>
    </submittedName>
</protein>
<evidence type="ECO:0000313" key="2">
    <source>
        <dbReference type="WBParaSite" id="sdigi.contig364.g7771.t1"/>
    </source>
</evidence>
<dbReference type="Proteomes" id="UP000887581">
    <property type="component" value="Unplaced"/>
</dbReference>
<sequence>MEFFSSFYSKLVLFNGRKKSCGLDESIYETDDIKERQKQYHDTISSGNREQLESNAPNNLILELQQRIGGSNENALALLEQLKKCLVGGAVSSNIHLNPQVIGKNA</sequence>
<keyword evidence="1" id="KW-1185">Reference proteome</keyword>
<organism evidence="1 2">
    <name type="scientific">Setaria digitata</name>
    <dbReference type="NCBI Taxonomy" id="48799"/>
    <lineage>
        <taxon>Eukaryota</taxon>
        <taxon>Metazoa</taxon>
        <taxon>Ecdysozoa</taxon>
        <taxon>Nematoda</taxon>
        <taxon>Chromadorea</taxon>
        <taxon>Rhabditida</taxon>
        <taxon>Spirurina</taxon>
        <taxon>Spiruromorpha</taxon>
        <taxon>Filarioidea</taxon>
        <taxon>Setariidae</taxon>
        <taxon>Setaria</taxon>
    </lineage>
</organism>
<dbReference type="WBParaSite" id="sdigi.contig364.g7771.t1">
    <property type="protein sequence ID" value="sdigi.contig364.g7771.t1"/>
    <property type="gene ID" value="sdigi.contig364.g7771"/>
</dbReference>
<reference evidence="2" key="1">
    <citation type="submission" date="2022-11" db="UniProtKB">
        <authorList>
            <consortium name="WormBaseParasite"/>
        </authorList>
    </citation>
    <scope>IDENTIFICATION</scope>
</reference>